<evidence type="ECO:0000313" key="1">
    <source>
        <dbReference type="EMBL" id="AQZ36578.1"/>
    </source>
</evidence>
<accession>A0A1U9Y6A4</accession>
<name>A0A1U9Y6A4_KLEVA</name>
<keyword evidence="1" id="KW-0614">Plasmid</keyword>
<sequence>MDYRSLMKDSFSEMRKYSSQTVMVTQSLTSFGRNKPRPAFQDWIEHLNRNDRLPRGRFFAGKNLVVALRFLMKFSFQTKPRQRPF</sequence>
<dbReference type="AlphaFoldDB" id="A0A1U9Y6A4"/>
<organism evidence="1">
    <name type="scientific">Klebsiella variicola</name>
    <dbReference type="NCBI Taxonomy" id="244366"/>
    <lineage>
        <taxon>Bacteria</taxon>
        <taxon>Pseudomonadati</taxon>
        <taxon>Pseudomonadota</taxon>
        <taxon>Gammaproteobacteria</taxon>
        <taxon>Enterobacterales</taxon>
        <taxon>Enterobacteriaceae</taxon>
        <taxon>Klebsiella/Raoultella group</taxon>
        <taxon>Klebsiella</taxon>
        <taxon>Klebsiella pneumoniae complex</taxon>
    </lineage>
</organism>
<dbReference type="RefSeq" id="WP_172411158.1">
    <property type="nucleotide sequence ID" value="NZ_KX868552.1"/>
</dbReference>
<dbReference type="EMBL" id="KX868552">
    <property type="protein sequence ID" value="AQZ36578.1"/>
    <property type="molecule type" value="Genomic_DNA"/>
</dbReference>
<reference evidence="1" key="1">
    <citation type="submission" date="2016-09" db="EMBL/GenBank/DDBJ databases">
        <title>Complete sequence of a blaIMI-2 plasmid from a clinical Klebsiella variicola isolate.</title>
        <authorList>
            <person name="Findlay J."/>
            <person name="Hopkins K.L."/>
            <person name="Meunier D."/>
            <person name="Woodford N."/>
        </authorList>
    </citation>
    <scope>NUCLEOTIDE SEQUENCE</scope>
    <source>
        <strain evidence="1">H152460787</strain>
        <plasmid evidence="1">pJF-787</plasmid>
    </source>
</reference>
<proteinExistence type="predicted"/>
<geneLocation type="plasmid" evidence="1">
    <name>pJF-787</name>
</geneLocation>
<protein>
    <submittedName>
        <fullName evidence="1">Uncharacterized protein</fullName>
    </submittedName>
</protein>